<evidence type="ECO:0000256" key="1">
    <source>
        <dbReference type="SAM" id="Phobius"/>
    </source>
</evidence>
<protein>
    <submittedName>
        <fullName evidence="2">Uncharacterized protein</fullName>
    </submittedName>
</protein>
<evidence type="ECO:0000313" key="2">
    <source>
        <dbReference type="EMBL" id="JAH46676.1"/>
    </source>
</evidence>
<accession>A0A0E9SZC8</accession>
<reference evidence="2" key="2">
    <citation type="journal article" date="2015" name="Fish Shellfish Immunol.">
        <title>Early steps in the European eel (Anguilla anguilla)-Vibrio vulnificus interaction in the gills: Role of the RtxA13 toxin.</title>
        <authorList>
            <person name="Callol A."/>
            <person name="Pajuelo D."/>
            <person name="Ebbesson L."/>
            <person name="Teles M."/>
            <person name="MacKenzie S."/>
            <person name="Amaro C."/>
        </authorList>
    </citation>
    <scope>NUCLEOTIDE SEQUENCE</scope>
</reference>
<keyword evidence="1" id="KW-0472">Membrane</keyword>
<dbReference type="AlphaFoldDB" id="A0A0E9SZC8"/>
<reference evidence="2" key="1">
    <citation type="submission" date="2014-11" db="EMBL/GenBank/DDBJ databases">
        <authorList>
            <person name="Amaro Gonzalez C."/>
        </authorList>
    </citation>
    <scope>NUCLEOTIDE SEQUENCE</scope>
</reference>
<organism evidence="2">
    <name type="scientific">Anguilla anguilla</name>
    <name type="common">European freshwater eel</name>
    <name type="synonym">Muraena anguilla</name>
    <dbReference type="NCBI Taxonomy" id="7936"/>
    <lineage>
        <taxon>Eukaryota</taxon>
        <taxon>Metazoa</taxon>
        <taxon>Chordata</taxon>
        <taxon>Craniata</taxon>
        <taxon>Vertebrata</taxon>
        <taxon>Euteleostomi</taxon>
        <taxon>Actinopterygii</taxon>
        <taxon>Neopterygii</taxon>
        <taxon>Teleostei</taxon>
        <taxon>Anguilliformes</taxon>
        <taxon>Anguillidae</taxon>
        <taxon>Anguilla</taxon>
    </lineage>
</organism>
<keyword evidence="1" id="KW-1133">Transmembrane helix</keyword>
<feature type="transmembrane region" description="Helical" evidence="1">
    <location>
        <begin position="12"/>
        <end position="31"/>
    </location>
</feature>
<proteinExistence type="predicted"/>
<keyword evidence="1" id="KW-0812">Transmembrane</keyword>
<dbReference type="EMBL" id="GBXM01061901">
    <property type="protein sequence ID" value="JAH46676.1"/>
    <property type="molecule type" value="Transcribed_RNA"/>
</dbReference>
<sequence>MGTAQKQYILSVILIITVKVVPMVNLFTYLFRLWK</sequence>
<name>A0A0E9SZC8_ANGAN</name>